<dbReference type="PANTHER" id="PTHR30118:SF15">
    <property type="entry name" value="TRANSCRIPTIONAL REGULATORY PROTEIN"/>
    <property type="match status" value="1"/>
</dbReference>
<dbReference type="EMBL" id="CP137080">
    <property type="protein sequence ID" value="WOQ68892.1"/>
    <property type="molecule type" value="Genomic_DNA"/>
</dbReference>
<name>A0AAU0MFU1_9MICO</name>
<dbReference type="InterPro" id="IPR036388">
    <property type="entry name" value="WH-like_DNA-bd_sf"/>
</dbReference>
<dbReference type="GO" id="GO:0003700">
    <property type="term" value="F:DNA-binding transcription factor activity"/>
    <property type="evidence" value="ECO:0007669"/>
    <property type="project" value="InterPro"/>
</dbReference>
<keyword evidence="4" id="KW-0804">Transcription</keyword>
<dbReference type="Proteomes" id="UP001329313">
    <property type="component" value="Chromosome"/>
</dbReference>
<dbReference type="Pfam" id="PF00126">
    <property type="entry name" value="HTH_1"/>
    <property type="match status" value="1"/>
</dbReference>
<dbReference type="SUPFAM" id="SSF46785">
    <property type="entry name" value="Winged helix' DNA-binding domain"/>
    <property type="match status" value="1"/>
</dbReference>
<dbReference type="GO" id="GO:0003677">
    <property type="term" value="F:DNA binding"/>
    <property type="evidence" value="ECO:0007669"/>
    <property type="project" value="UniProtKB-KW"/>
</dbReference>
<dbReference type="PROSITE" id="PS50931">
    <property type="entry name" value="HTH_LYSR"/>
    <property type="match status" value="1"/>
</dbReference>
<evidence type="ECO:0000256" key="2">
    <source>
        <dbReference type="ARBA" id="ARBA00023015"/>
    </source>
</evidence>
<evidence type="ECO:0000313" key="7">
    <source>
        <dbReference type="Proteomes" id="UP001329313"/>
    </source>
</evidence>
<dbReference type="PANTHER" id="PTHR30118">
    <property type="entry name" value="HTH-TYPE TRANSCRIPTIONAL REGULATOR LEUO-RELATED"/>
    <property type="match status" value="1"/>
</dbReference>
<dbReference type="InterPro" id="IPR000847">
    <property type="entry name" value="LysR_HTH_N"/>
</dbReference>
<organism evidence="6 7">
    <name type="scientific">Microbacterium limosum</name>
    <dbReference type="NCBI Taxonomy" id="3079935"/>
    <lineage>
        <taxon>Bacteria</taxon>
        <taxon>Bacillati</taxon>
        <taxon>Actinomycetota</taxon>
        <taxon>Actinomycetes</taxon>
        <taxon>Micrococcales</taxon>
        <taxon>Microbacteriaceae</taxon>
        <taxon>Microbacterium</taxon>
    </lineage>
</organism>
<dbReference type="AlphaFoldDB" id="A0AAU0MFU1"/>
<comment type="similarity">
    <text evidence="1">Belongs to the LysR transcriptional regulatory family.</text>
</comment>
<keyword evidence="7" id="KW-1185">Reference proteome</keyword>
<keyword evidence="2" id="KW-0805">Transcription regulation</keyword>
<dbReference type="PRINTS" id="PR00039">
    <property type="entry name" value="HTHLYSR"/>
</dbReference>
<evidence type="ECO:0000256" key="3">
    <source>
        <dbReference type="ARBA" id="ARBA00023125"/>
    </source>
</evidence>
<feature type="domain" description="HTH lysR-type" evidence="5">
    <location>
        <begin position="1"/>
        <end position="58"/>
    </location>
</feature>
<dbReference type="InterPro" id="IPR005119">
    <property type="entry name" value="LysR_subst-bd"/>
</dbReference>
<accession>A0AAU0MFU1</accession>
<dbReference type="InterPro" id="IPR050389">
    <property type="entry name" value="LysR-type_TF"/>
</dbReference>
<dbReference type="Gene3D" id="1.10.10.10">
    <property type="entry name" value="Winged helix-like DNA-binding domain superfamily/Winged helix DNA-binding domain"/>
    <property type="match status" value="1"/>
</dbReference>
<dbReference type="RefSeq" id="WP_330170031.1">
    <property type="nucleotide sequence ID" value="NZ_CP137080.1"/>
</dbReference>
<evidence type="ECO:0000313" key="6">
    <source>
        <dbReference type="EMBL" id="WOQ68892.1"/>
    </source>
</evidence>
<proteinExistence type="inferred from homology"/>
<dbReference type="InterPro" id="IPR036390">
    <property type="entry name" value="WH_DNA-bd_sf"/>
</dbReference>
<reference evidence="6 7" key="1">
    <citation type="submission" date="2023-10" db="EMBL/GenBank/DDBJ databases">
        <title>Y20.</title>
        <authorList>
            <person name="Zhang G."/>
            <person name="Ding Y."/>
        </authorList>
    </citation>
    <scope>NUCLEOTIDE SEQUENCE [LARGE SCALE GENOMIC DNA]</scope>
    <source>
        <strain evidence="6 7">Y20</strain>
    </source>
</reference>
<dbReference type="Pfam" id="PF03466">
    <property type="entry name" value="LysR_substrate"/>
    <property type="match status" value="1"/>
</dbReference>
<gene>
    <name evidence="6" type="ORF">RYJ27_09245</name>
</gene>
<dbReference type="Gene3D" id="3.40.190.10">
    <property type="entry name" value="Periplasmic binding protein-like II"/>
    <property type="match status" value="2"/>
</dbReference>
<keyword evidence="3" id="KW-0238">DNA-binding</keyword>
<evidence type="ECO:0000256" key="1">
    <source>
        <dbReference type="ARBA" id="ARBA00009437"/>
    </source>
</evidence>
<sequence>MDLNLVRVFVAVAETRSLTAAAARLYVTQPAVSQALAKLRRDLDDPLFQRSGREMVPTPLALSVYPGFRDAIAGIDRTVDAVHRFDPASSQRLFRIALSELGEIGWIPAIHRAVAERAPGMRLEVVPMDVAELPEWLGRGSVDLAVTPAPVPGEFAQTVLKSQAYGVAVSQRHPLARGEVGLADYLAAEHVRVASDSGAANVDAALRRVAAPPPPRVSINHFAALPPLLAGRSGLVATVPDTIAAGWAESWRLVVRPLPFEMAPVDVRLYRRSTTQHAAALDWLFATVAGAIRGSSGQFGVIHGDAVAAG</sequence>
<evidence type="ECO:0000256" key="4">
    <source>
        <dbReference type="ARBA" id="ARBA00023163"/>
    </source>
</evidence>
<evidence type="ECO:0000259" key="5">
    <source>
        <dbReference type="PROSITE" id="PS50931"/>
    </source>
</evidence>
<dbReference type="SUPFAM" id="SSF53850">
    <property type="entry name" value="Periplasmic binding protein-like II"/>
    <property type="match status" value="1"/>
</dbReference>
<dbReference type="KEGG" id="mliy:RYJ27_09245"/>
<protein>
    <submittedName>
        <fullName evidence="6">LysR family transcriptional regulator</fullName>
    </submittedName>
</protein>